<feature type="compositionally biased region" description="Low complexity" evidence="1">
    <location>
        <begin position="135"/>
        <end position="151"/>
    </location>
</feature>
<dbReference type="Proteomes" id="UP001162640">
    <property type="component" value="Unassembled WGS sequence"/>
</dbReference>
<evidence type="ECO:0000256" key="1">
    <source>
        <dbReference type="SAM" id="MobiDB-lite"/>
    </source>
</evidence>
<gene>
    <name evidence="2" type="ORF">TL16_g02363</name>
</gene>
<feature type="region of interest" description="Disordered" evidence="1">
    <location>
        <begin position="92"/>
        <end position="196"/>
    </location>
</feature>
<comment type="caution">
    <text evidence="2">The sequence shown here is derived from an EMBL/GenBank/DDBJ whole genome shotgun (WGS) entry which is preliminary data.</text>
</comment>
<organism evidence="2 3">
    <name type="scientific">Triparma laevis f. inornata</name>
    <dbReference type="NCBI Taxonomy" id="1714386"/>
    <lineage>
        <taxon>Eukaryota</taxon>
        <taxon>Sar</taxon>
        <taxon>Stramenopiles</taxon>
        <taxon>Ochrophyta</taxon>
        <taxon>Bolidophyceae</taxon>
        <taxon>Parmales</taxon>
        <taxon>Triparmaceae</taxon>
        <taxon>Triparma</taxon>
    </lineage>
</organism>
<dbReference type="AlphaFoldDB" id="A0A9W6ZS32"/>
<proteinExistence type="predicted"/>
<feature type="compositionally biased region" description="Polar residues" evidence="1">
    <location>
        <begin position="187"/>
        <end position="196"/>
    </location>
</feature>
<protein>
    <submittedName>
        <fullName evidence="2">Uncharacterized protein</fullName>
    </submittedName>
</protein>
<feature type="compositionally biased region" description="Basic and acidic residues" evidence="1">
    <location>
        <begin position="92"/>
        <end position="104"/>
    </location>
</feature>
<accession>A0A9W6ZS32</accession>
<dbReference type="EMBL" id="BLQM01000057">
    <property type="protein sequence ID" value="GMH57376.1"/>
    <property type="molecule type" value="Genomic_DNA"/>
</dbReference>
<evidence type="ECO:0000313" key="3">
    <source>
        <dbReference type="Proteomes" id="UP001162640"/>
    </source>
</evidence>
<reference evidence="3" key="1">
    <citation type="journal article" date="2023" name="Commun. Biol.">
        <title>Genome analysis of Parmales, the sister group of diatoms, reveals the evolutionary specialization of diatoms from phago-mixotrophs to photoautotrophs.</title>
        <authorList>
            <person name="Ban H."/>
            <person name="Sato S."/>
            <person name="Yoshikawa S."/>
            <person name="Yamada K."/>
            <person name="Nakamura Y."/>
            <person name="Ichinomiya M."/>
            <person name="Sato N."/>
            <person name="Blanc-Mathieu R."/>
            <person name="Endo H."/>
            <person name="Kuwata A."/>
            <person name="Ogata H."/>
        </authorList>
    </citation>
    <scope>NUCLEOTIDE SEQUENCE [LARGE SCALE GENOMIC DNA]</scope>
</reference>
<sequence length="196" mass="21985">MLLAEQQRINQTLRDCERQEKKLAKKAEVAEGFYLQMKERALKEKYKIKELLANNTKDKALRDAAEARKVIEVAEKEIEKLGRDKLKLQNERLKRGATETETKTKTKMSSPLKSILRGSSNNQTKPNKKPIATVTKPIATKPIATKPTKPQAKPKKRGAKATPPPPTGKKREVNVINLKITPKKRGSSTMASTSEC</sequence>
<name>A0A9W6ZS32_9STRA</name>
<feature type="compositionally biased region" description="Polar residues" evidence="1">
    <location>
        <begin position="108"/>
        <end position="125"/>
    </location>
</feature>
<evidence type="ECO:0000313" key="2">
    <source>
        <dbReference type="EMBL" id="GMH57376.1"/>
    </source>
</evidence>